<protein>
    <submittedName>
        <fullName evidence="9">Amino acid permease</fullName>
    </submittedName>
</protein>
<dbReference type="EMBL" id="AP018515">
    <property type="protein sequence ID" value="BBC79563.1"/>
    <property type="molecule type" value="Genomic_DNA"/>
</dbReference>
<feature type="transmembrane region" description="Helical" evidence="7">
    <location>
        <begin position="424"/>
        <end position="440"/>
    </location>
</feature>
<dbReference type="Proteomes" id="UP000032670">
    <property type="component" value="Unassembled WGS sequence"/>
</dbReference>
<reference evidence="9 12" key="2">
    <citation type="submission" date="2018-02" db="EMBL/GenBank/DDBJ databases">
        <title>Acetobacter orientalis genome.</title>
        <authorList>
            <person name="Nakashima N."/>
            <person name="Tamura T."/>
        </authorList>
    </citation>
    <scope>NUCLEOTIDE SEQUENCE [LARGE SCALE GENOMIC DNA]</scope>
    <source>
        <strain evidence="9 12">FAN1</strain>
    </source>
</reference>
<dbReference type="Gene3D" id="1.20.1740.10">
    <property type="entry name" value="Amino acid/polyamine transporter I"/>
    <property type="match status" value="1"/>
</dbReference>
<dbReference type="GO" id="GO:0016020">
    <property type="term" value="C:membrane"/>
    <property type="evidence" value="ECO:0007669"/>
    <property type="project" value="UniProtKB-SubCell"/>
</dbReference>
<feature type="transmembrane region" description="Helical" evidence="7">
    <location>
        <begin position="290"/>
        <end position="319"/>
    </location>
</feature>
<evidence type="ECO:0000313" key="9">
    <source>
        <dbReference type="EMBL" id="BBC79563.1"/>
    </source>
</evidence>
<evidence type="ECO:0000256" key="5">
    <source>
        <dbReference type="ARBA" id="ARBA00023136"/>
    </source>
</evidence>
<evidence type="ECO:0000256" key="1">
    <source>
        <dbReference type="ARBA" id="ARBA00004141"/>
    </source>
</evidence>
<dbReference type="RefSeq" id="WP_126621159.1">
    <property type="nucleotide sequence ID" value="NZ_BAMX01000010.1"/>
</dbReference>
<feature type="transmembrane region" description="Helical" evidence="7">
    <location>
        <begin position="166"/>
        <end position="186"/>
    </location>
</feature>
<dbReference type="PANTHER" id="PTHR43495:SF5">
    <property type="entry name" value="GAMMA-AMINOBUTYRIC ACID PERMEASE"/>
    <property type="match status" value="1"/>
</dbReference>
<feature type="transmembrane region" description="Helical" evidence="7">
    <location>
        <begin position="98"/>
        <end position="129"/>
    </location>
</feature>
<keyword evidence="3 7" id="KW-0812">Transmembrane</keyword>
<feature type="transmembrane region" description="Helical" evidence="7">
    <location>
        <begin position="206"/>
        <end position="232"/>
    </location>
</feature>
<evidence type="ECO:0000256" key="6">
    <source>
        <dbReference type="SAM" id="MobiDB-lite"/>
    </source>
</evidence>
<accession>A0A2Z5ZG64</accession>
<feature type="compositionally biased region" description="Polar residues" evidence="6">
    <location>
        <begin position="1"/>
        <end position="10"/>
    </location>
</feature>
<dbReference type="GeneID" id="76203675"/>
<feature type="region of interest" description="Disordered" evidence="6">
    <location>
        <begin position="1"/>
        <end position="21"/>
    </location>
</feature>
<dbReference type="AlphaFoldDB" id="A0A2Z5ZG64"/>
<keyword evidence="2" id="KW-0813">Transport</keyword>
<keyword evidence="4 7" id="KW-1133">Transmembrane helix</keyword>
<evidence type="ECO:0000256" key="2">
    <source>
        <dbReference type="ARBA" id="ARBA00022448"/>
    </source>
</evidence>
<keyword evidence="5 7" id="KW-0472">Membrane</keyword>
<dbReference type="Proteomes" id="UP000270034">
    <property type="component" value="Chromosome"/>
</dbReference>
<evidence type="ECO:0000256" key="3">
    <source>
        <dbReference type="ARBA" id="ARBA00022692"/>
    </source>
</evidence>
<comment type="subcellular location">
    <subcellularLocation>
        <location evidence="1">Membrane</location>
        <topology evidence="1">Multi-pass membrane protein</topology>
    </subcellularLocation>
</comment>
<dbReference type="KEGG" id="aot:AcetOri_orf01812"/>
<dbReference type="InterPro" id="IPR004841">
    <property type="entry name" value="AA-permease/SLC12A_dom"/>
</dbReference>
<evidence type="ECO:0000256" key="7">
    <source>
        <dbReference type="SAM" id="Phobius"/>
    </source>
</evidence>
<dbReference type="PANTHER" id="PTHR43495">
    <property type="entry name" value="GABA PERMEASE"/>
    <property type="match status" value="1"/>
</dbReference>
<feature type="transmembrane region" description="Helical" evidence="7">
    <location>
        <begin position="31"/>
        <end position="53"/>
    </location>
</feature>
<organism evidence="9 12">
    <name type="scientific">Acetobacter orientalis</name>
    <dbReference type="NCBI Taxonomy" id="146474"/>
    <lineage>
        <taxon>Bacteria</taxon>
        <taxon>Pseudomonadati</taxon>
        <taxon>Pseudomonadota</taxon>
        <taxon>Alphaproteobacteria</taxon>
        <taxon>Acetobacterales</taxon>
        <taxon>Acetobacteraceae</taxon>
        <taxon>Acetobacter</taxon>
    </lineage>
</organism>
<dbReference type="GO" id="GO:0055085">
    <property type="term" value="P:transmembrane transport"/>
    <property type="evidence" value="ECO:0007669"/>
    <property type="project" value="InterPro"/>
</dbReference>
<feature type="transmembrane region" description="Helical" evidence="7">
    <location>
        <begin position="253"/>
        <end position="270"/>
    </location>
</feature>
<keyword evidence="11" id="KW-1185">Reference proteome</keyword>
<evidence type="ECO:0000313" key="12">
    <source>
        <dbReference type="Proteomes" id="UP000270034"/>
    </source>
</evidence>
<gene>
    <name evidence="10" type="ORF">Abor_010_087</name>
    <name evidence="9" type="ORF">AcetOrient_orf01812</name>
</gene>
<name>A0A2Z5ZG64_9PROT</name>
<proteinExistence type="predicted"/>
<feature type="transmembrane region" description="Helical" evidence="7">
    <location>
        <begin position="367"/>
        <end position="388"/>
    </location>
</feature>
<dbReference type="Pfam" id="PF00324">
    <property type="entry name" value="AA_permease"/>
    <property type="match status" value="1"/>
</dbReference>
<dbReference type="EMBL" id="BAMX01000010">
    <property type="protein sequence ID" value="GAN65524.1"/>
    <property type="molecule type" value="Genomic_DNA"/>
</dbReference>
<dbReference type="STRING" id="1231341.Abor_010_087"/>
<evidence type="ECO:0000313" key="11">
    <source>
        <dbReference type="Proteomes" id="UP000032670"/>
    </source>
</evidence>
<sequence length="451" mass="47700">MGQQGSTEQAGQALPPQPGKQQNSVLKARHVSMISLGGVIGAGLFVGSGGAIATAGPSVLLSYLLAGGIMFLVNVMLRDIARAAPGRGSFIGQIKYALGPLAGFVAGWVYWLVWITALGVEVIAAATLIAPFVPLPFAAIELLILGSITAINLLSVRHYGEFEYWLAMIKIVAIISFIGVAVYLLAGQAMPVANNVFGHGGLAPNGYFAFLAAVPTALFSMTGSEVATIAALETDEPDRNIARVTRTVAVRLLLFYLTSLTLILCVMPWSDQVRGVSPFLAVLERFHVPYAASLMTIVILSATLSTLNSGLYATSRIILEMAHRGDMPRFFQATSTGGQLPRRAVIASACATLAISTLAVISPTLIFAFLVSIVGTCIMFYNSLIVWSRLRLCKTQAWKGWLALVLLATALVAMLSMPDSRKELGVGAIALACLSAIGWLKMRATAAREGA</sequence>
<feature type="transmembrane region" description="Helical" evidence="7">
    <location>
        <begin position="135"/>
        <end position="154"/>
    </location>
</feature>
<dbReference type="PIRSF" id="PIRSF006060">
    <property type="entry name" value="AA_transporter"/>
    <property type="match status" value="1"/>
</dbReference>
<evidence type="ECO:0000313" key="10">
    <source>
        <dbReference type="EMBL" id="GAN65524.1"/>
    </source>
</evidence>
<reference evidence="10 11" key="1">
    <citation type="submission" date="2012-11" db="EMBL/GenBank/DDBJ databases">
        <title>Whole genome sequence of Acetobacter orientalis 21F-2.</title>
        <authorList>
            <person name="Azuma Y."/>
            <person name="Higashiura N."/>
            <person name="Hirakawa H."/>
            <person name="Matsushita K."/>
        </authorList>
    </citation>
    <scope>NUCLEOTIDE SEQUENCE [LARGE SCALE GENOMIC DNA]</scope>
    <source>
        <strain evidence="10 11">21F-2</strain>
    </source>
</reference>
<feature type="transmembrane region" description="Helical" evidence="7">
    <location>
        <begin position="400"/>
        <end position="418"/>
    </location>
</feature>
<feature type="domain" description="Amino acid permease/ SLC12A" evidence="8">
    <location>
        <begin position="30"/>
        <end position="414"/>
    </location>
</feature>
<feature type="transmembrane region" description="Helical" evidence="7">
    <location>
        <begin position="59"/>
        <end position="77"/>
    </location>
</feature>
<accession>A0A0D6NHM9</accession>
<feature type="transmembrane region" description="Helical" evidence="7">
    <location>
        <begin position="340"/>
        <end position="361"/>
    </location>
</feature>
<evidence type="ECO:0000259" key="8">
    <source>
        <dbReference type="Pfam" id="PF00324"/>
    </source>
</evidence>
<evidence type="ECO:0000256" key="4">
    <source>
        <dbReference type="ARBA" id="ARBA00022989"/>
    </source>
</evidence>